<evidence type="ECO:0000313" key="3">
    <source>
        <dbReference type="EMBL" id="KGF72196.1"/>
    </source>
</evidence>
<keyword evidence="4" id="KW-1185">Reference proteome</keyword>
<evidence type="ECO:0000256" key="1">
    <source>
        <dbReference type="ARBA" id="ARBA00011040"/>
    </source>
</evidence>
<dbReference type="AlphaFoldDB" id="A0A098TJC4"/>
<dbReference type="InterPro" id="IPR027417">
    <property type="entry name" value="P-loop_NTPase"/>
</dbReference>
<dbReference type="EMBL" id="JJML01000034">
    <property type="protein sequence ID" value="KGF72196.1"/>
    <property type="molecule type" value="Genomic_DNA"/>
</dbReference>
<dbReference type="STRING" id="1497020.DO97_11635"/>
<dbReference type="RefSeq" id="WP_036534604.1">
    <property type="nucleotide sequence ID" value="NZ_JJML01000034.1"/>
</dbReference>
<evidence type="ECO:0000313" key="4">
    <source>
        <dbReference type="Proteomes" id="UP000030170"/>
    </source>
</evidence>
<comment type="similarity">
    <text evidence="1">Belongs to the arsA ATPase family.</text>
</comment>
<evidence type="ECO:0000259" key="2">
    <source>
        <dbReference type="SMART" id="SM00382"/>
    </source>
</evidence>
<protein>
    <submittedName>
        <fullName evidence="3">Arsenic transporter</fullName>
    </submittedName>
</protein>
<dbReference type="GO" id="GO:0016887">
    <property type="term" value="F:ATP hydrolysis activity"/>
    <property type="evidence" value="ECO:0007669"/>
    <property type="project" value="InterPro"/>
</dbReference>
<dbReference type="PANTHER" id="PTHR10803">
    <property type="entry name" value="ARSENICAL PUMP-DRIVING ATPASE ARSENITE-TRANSLOCATING ATPASE"/>
    <property type="match status" value="1"/>
</dbReference>
<dbReference type="CDD" id="cd02035">
    <property type="entry name" value="ArsA"/>
    <property type="match status" value="2"/>
</dbReference>
<accession>A0A098TJC4</accession>
<organism evidence="3 4">
    <name type="scientific">Neosynechococcus sphagnicola sy1</name>
    <dbReference type="NCBI Taxonomy" id="1497020"/>
    <lineage>
        <taxon>Bacteria</taxon>
        <taxon>Bacillati</taxon>
        <taxon>Cyanobacteriota</taxon>
        <taxon>Cyanophyceae</taxon>
        <taxon>Neosynechococcales</taxon>
        <taxon>Neosynechococcaceae</taxon>
        <taxon>Neosynechococcus</taxon>
    </lineage>
</organism>
<dbReference type="SMART" id="SM00382">
    <property type="entry name" value="AAA"/>
    <property type="match status" value="2"/>
</dbReference>
<comment type="caution">
    <text evidence="3">The sequence shown here is derived from an EMBL/GenBank/DDBJ whole genome shotgun (WGS) entry which is preliminary data.</text>
</comment>
<dbReference type="Gene3D" id="3.40.50.300">
    <property type="entry name" value="P-loop containing nucleotide triphosphate hydrolases"/>
    <property type="match status" value="2"/>
</dbReference>
<dbReference type="Pfam" id="PF02374">
    <property type="entry name" value="ArsA_ATPase"/>
    <property type="match status" value="2"/>
</dbReference>
<reference evidence="3 4" key="1">
    <citation type="journal article" date="2014" name="Mol. Ecol.">
        <title>Evolution of Synechococcus.</title>
        <authorList>
            <person name="Dvorak P."/>
            <person name="Casamatta D."/>
            <person name="Hasler P."/>
            <person name="Poulickova A."/>
            <person name="Ondrej V."/>
            <person name="Sanges R."/>
        </authorList>
    </citation>
    <scope>NUCLEOTIDE SEQUENCE [LARGE SCALE GENOMIC DNA]</scope>
    <source>
        <strain evidence="3 4">CAUP A 1101</strain>
    </source>
</reference>
<sequence length="634" mass="70400">MHRYDSLHLAMFSGKGGVGKTTLACGFARYWAQRFPQDQVLLLSTDPAHSLGDVLQVPVSDTAQPLPDAPNLQVRSLDAEKLLHVFKDRYGTVLELLVERGSFVAGEDLTPVWDLDWPGLDELMGILEIQQLLNQQQADRIVVDMAPSGHTLNLFELMDFLDGLLQALELFQQKHRNIEQTFTGRYTPDDADAFLQTMKTDLAAGRSLLQNQAHTACLVVAIAEPMSWLETQRFLAALQTLEIPCGGLWINRLLQLNPVTPASASDLDRNGEQQHLIQKFQTLSGTSHLPLWGVPLQASEPVGGAALDALMAQGFDLAAQTVDLSQPITVSWPQSLPPGFHDFVAAQQQLLLIGGKGGVGKTTVAAAIAWGFADRYPDRLIRVISIDPAHSLGDAFGQALGHQPTQLTANLSAQEVDADVVIEQFRDDYLWELAEMMSGESRDSESSLRLAYGPEAWRQIVSQSLPGIDEMLSLITVMDLLDRGEQDLIILDTAPTGHLLRFLAMPTALGDWLAWIFKLWIKYQDVLGRTDFMGRLRGLRQQVMQAQKKLKNPHHTEFIGVVQAQSAILAEAQRLTSTLAQMQVSQRYMVHNRYQPDQPDLRDYFPEQTIVRLPVLPRSVTPLERIQGAAQLLL</sequence>
<feature type="domain" description="AAA+ ATPase" evidence="2">
    <location>
        <begin position="347"/>
        <end position="615"/>
    </location>
</feature>
<dbReference type="Proteomes" id="UP000030170">
    <property type="component" value="Unassembled WGS sequence"/>
</dbReference>
<dbReference type="GO" id="GO:0005524">
    <property type="term" value="F:ATP binding"/>
    <property type="evidence" value="ECO:0007669"/>
    <property type="project" value="InterPro"/>
</dbReference>
<dbReference type="InterPro" id="IPR016300">
    <property type="entry name" value="ATPase_ArsA/GET3"/>
</dbReference>
<dbReference type="InterPro" id="IPR003593">
    <property type="entry name" value="AAA+_ATPase"/>
</dbReference>
<name>A0A098TJC4_9CYAN</name>
<dbReference type="PANTHER" id="PTHR10803:SF3">
    <property type="entry name" value="ATPASE GET3"/>
    <property type="match status" value="1"/>
</dbReference>
<proteinExistence type="inferred from homology"/>
<feature type="domain" description="AAA+ ATPase" evidence="2">
    <location>
        <begin position="6"/>
        <end position="254"/>
    </location>
</feature>
<dbReference type="NCBIfam" id="TIGR00345">
    <property type="entry name" value="GET3_arsA_TRC40"/>
    <property type="match status" value="2"/>
</dbReference>
<gene>
    <name evidence="3" type="ORF">DO97_11635</name>
</gene>
<dbReference type="InterPro" id="IPR025723">
    <property type="entry name" value="ArsA/GET3_ATPase-like"/>
</dbReference>
<dbReference type="SUPFAM" id="SSF52540">
    <property type="entry name" value="P-loop containing nucleoside triphosphate hydrolases"/>
    <property type="match status" value="2"/>
</dbReference>